<keyword evidence="1" id="KW-0732">Signal</keyword>
<dbReference type="RefSeq" id="WP_162840385.1">
    <property type="nucleotide sequence ID" value="NZ_FNID01000022.1"/>
</dbReference>
<dbReference type="PANTHER" id="PTHR43649">
    <property type="entry name" value="ARABINOSE-BINDING PROTEIN-RELATED"/>
    <property type="match status" value="1"/>
</dbReference>
<dbReference type="Proteomes" id="UP000199182">
    <property type="component" value="Unassembled WGS sequence"/>
</dbReference>
<dbReference type="InterPro" id="IPR050490">
    <property type="entry name" value="Bact_solute-bd_prot1"/>
</dbReference>
<dbReference type="EMBL" id="FNID01000022">
    <property type="protein sequence ID" value="SDN53904.1"/>
    <property type="molecule type" value="Genomic_DNA"/>
</dbReference>
<feature type="signal peptide" evidence="1">
    <location>
        <begin position="1"/>
        <end position="21"/>
    </location>
</feature>
<gene>
    <name evidence="2" type="ORF">SAMN05192585_12217</name>
</gene>
<evidence type="ECO:0000313" key="3">
    <source>
        <dbReference type="Proteomes" id="UP000199182"/>
    </source>
</evidence>
<evidence type="ECO:0000256" key="1">
    <source>
        <dbReference type="SAM" id="SignalP"/>
    </source>
</evidence>
<dbReference type="SUPFAM" id="SSF53850">
    <property type="entry name" value="Periplasmic binding protein-like II"/>
    <property type="match status" value="1"/>
</dbReference>
<dbReference type="InterPro" id="IPR006059">
    <property type="entry name" value="SBP"/>
</dbReference>
<dbReference type="Gene3D" id="3.40.190.10">
    <property type="entry name" value="Periplasmic binding protein-like II"/>
    <property type="match status" value="2"/>
</dbReference>
<keyword evidence="3" id="KW-1185">Reference proteome</keyword>
<feature type="chain" id="PRO_5039405443" evidence="1">
    <location>
        <begin position="22"/>
        <end position="546"/>
    </location>
</feature>
<evidence type="ECO:0000313" key="2">
    <source>
        <dbReference type="EMBL" id="SDN53904.1"/>
    </source>
</evidence>
<protein>
    <submittedName>
        <fullName evidence="2">Carbohydrate ABC transporter substrate-binding protein, CUT1 family</fullName>
    </submittedName>
</protein>
<name>A0A1H0C7N0_9FIRM</name>
<reference evidence="2 3" key="1">
    <citation type="submission" date="2016-10" db="EMBL/GenBank/DDBJ databases">
        <authorList>
            <person name="de Groot N.N."/>
        </authorList>
    </citation>
    <scope>NUCLEOTIDE SEQUENCE [LARGE SCALE GENOMIC DNA]</scope>
    <source>
        <strain evidence="2 3">CGMCC 1.5012</strain>
    </source>
</reference>
<dbReference type="PANTHER" id="PTHR43649:SF12">
    <property type="entry name" value="DIACETYLCHITOBIOSE BINDING PROTEIN DASA"/>
    <property type="match status" value="1"/>
</dbReference>
<dbReference type="STRING" id="258515.SAMN05192585_12217"/>
<dbReference type="AlphaFoldDB" id="A0A1H0C7N0"/>
<organism evidence="2 3">
    <name type="scientific">Acetanaerobacterium elongatum</name>
    <dbReference type="NCBI Taxonomy" id="258515"/>
    <lineage>
        <taxon>Bacteria</taxon>
        <taxon>Bacillati</taxon>
        <taxon>Bacillota</taxon>
        <taxon>Clostridia</taxon>
        <taxon>Eubacteriales</taxon>
        <taxon>Oscillospiraceae</taxon>
        <taxon>Acetanaerobacterium</taxon>
    </lineage>
</organism>
<accession>A0A1H0C7N0</accession>
<sequence>MTRKIISLVLACLMAATVLTACGSGATPAASSSAASSEAASAPVSSGDALPAYSEITVEVFDRGTDGGKTDPTNNFYTDWIKEKAKKDLNLGVTFKAVSRWEETEQLNNLMAANSAPDLCLTYSQDLITNYRDLGGLTDLSPYVDTLLKDVKEFLGEDTSLPGKDLIMRDVVPETGKLFDIPARRVNVAGANTFIRKDWLDKLGLKVPTTKEEYFDALVQFKEKDPGKVGKDKVIPFTATDDIRWRASNIVDSFIDPNLSEKDRYVNTCVDRFFLLPGYKEGVRYLNKMYNAGLIDPQFPLYKGDQESDNLIKSGVVGSFIHNWDQAYRESPGLLIELKKTVPDAEFITIDPFKNAAGKTPKFQYDKAGVKIFVPASSKNPEGAVRYLNWITKFENRYFLQVGEEGVTHKMVDGVPKIITATGPKIMNSALNIDYTLTINGLDLNDDAKNLQATANSYSFDKALITEAYENSMRDGVVTPVRSITLTAAGPVTQTLQDKGKALMAESIKAPEAKFDAVWDAGIKDWLASGAQAVIDERAQKYYDLK</sequence>
<dbReference type="PROSITE" id="PS51257">
    <property type="entry name" value="PROKAR_LIPOPROTEIN"/>
    <property type="match status" value="1"/>
</dbReference>
<dbReference type="Pfam" id="PF01547">
    <property type="entry name" value="SBP_bac_1"/>
    <property type="match status" value="1"/>
</dbReference>
<proteinExistence type="predicted"/>